<dbReference type="OrthoDB" id="4186170at2"/>
<feature type="domain" description="DUF5666" evidence="2">
    <location>
        <begin position="83"/>
        <end position="147"/>
    </location>
</feature>
<dbReference type="EMBL" id="SMKU01000022">
    <property type="protein sequence ID" value="TDD94165.1"/>
    <property type="molecule type" value="Genomic_DNA"/>
</dbReference>
<organism evidence="3 4">
    <name type="scientific">Actinomadura rubrisoli</name>
    <dbReference type="NCBI Taxonomy" id="2530368"/>
    <lineage>
        <taxon>Bacteria</taxon>
        <taxon>Bacillati</taxon>
        <taxon>Actinomycetota</taxon>
        <taxon>Actinomycetes</taxon>
        <taxon>Streptosporangiales</taxon>
        <taxon>Thermomonosporaceae</taxon>
        <taxon>Actinomadura</taxon>
    </lineage>
</organism>
<feature type="region of interest" description="Disordered" evidence="1">
    <location>
        <begin position="30"/>
        <end position="65"/>
    </location>
</feature>
<keyword evidence="4" id="KW-1185">Reference proteome</keyword>
<evidence type="ECO:0000256" key="1">
    <source>
        <dbReference type="SAM" id="MobiDB-lite"/>
    </source>
</evidence>
<dbReference type="InterPro" id="IPR043724">
    <property type="entry name" value="DUF5666"/>
</dbReference>
<reference evidence="3 4" key="1">
    <citation type="submission" date="2019-03" db="EMBL/GenBank/DDBJ databases">
        <title>Draft genome sequences of novel Actinobacteria.</title>
        <authorList>
            <person name="Sahin N."/>
            <person name="Ay H."/>
            <person name="Saygin H."/>
        </authorList>
    </citation>
    <scope>NUCLEOTIDE SEQUENCE [LARGE SCALE GENOMIC DNA]</scope>
    <source>
        <strain evidence="3 4">H3C3</strain>
    </source>
</reference>
<accession>A0A4R5C586</accession>
<name>A0A4R5C586_9ACTN</name>
<sequence>MRTDKKTLAAGVGAAGLLGLGLYLAVPAAAANPSPSPSQTSPGDDGNWRGKGHAHHGLRGIQGVHGEATVRRKDGFHLATWQRGQITARSGATLTVRSVDGASWTWTTDTNTRVRKDGAKSTVAALANGDQVLVMGERTNQTRTAKLVREPKNS</sequence>
<dbReference type="RefSeq" id="WP_131890356.1">
    <property type="nucleotide sequence ID" value="NZ_SMKU01000022.1"/>
</dbReference>
<dbReference type="AlphaFoldDB" id="A0A4R5C586"/>
<evidence type="ECO:0000313" key="3">
    <source>
        <dbReference type="EMBL" id="TDD94165.1"/>
    </source>
</evidence>
<dbReference type="Pfam" id="PF18914">
    <property type="entry name" value="DUF5666"/>
    <property type="match status" value="1"/>
</dbReference>
<proteinExistence type="predicted"/>
<gene>
    <name evidence="3" type="ORF">E1298_07630</name>
</gene>
<evidence type="ECO:0000259" key="2">
    <source>
        <dbReference type="Pfam" id="PF18914"/>
    </source>
</evidence>
<dbReference type="Proteomes" id="UP000294513">
    <property type="component" value="Unassembled WGS sequence"/>
</dbReference>
<comment type="caution">
    <text evidence="3">The sequence shown here is derived from an EMBL/GenBank/DDBJ whole genome shotgun (WGS) entry which is preliminary data.</text>
</comment>
<protein>
    <recommendedName>
        <fullName evidence="2">DUF5666 domain-containing protein</fullName>
    </recommendedName>
</protein>
<evidence type="ECO:0000313" key="4">
    <source>
        <dbReference type="Proteomes" id="UP000294513"/>
    </source>
</evidence>